<evidence type="ECO:0000313" key="2">
    <source>
        <dbReference type="EMBL" id="GIH18830.1"/>
    </source>
</evidence>
<protein>
    <submittedName>
        <fullName evidence="2">Acetyltransferase</fullName>
    </submittedName>
</protein>
<dbReference type="Proteomes" id="UP000642748">
    <property type="component" value="Unassembled WGS sequence"/>
</dbReference>
<sequence>MLYSRLVPSLATSALPPGSMAAVAQPEIRGDGVLLRPWRAADRPAVVAAYADPAIQRWHCRSMTEDEARDWIAAWPLRWRGETGAGWAVLDVGLDADVDAGPVAGQISLRRVNLGDGLAEVSYWVLPHARGRGVASRALSALTAWCFATLGLHRIEVYHSTANPASCRVAQRAGFAAEGTKRSEARHADGWHDMHLHARLAGDG</sequence>
<gene>
    <name evidence="2" type="ORF">Raf01_70020</name>
</gene>
<keyword evidence="3" id="KW-1185">Reference proteome</keyword>
<reference evidence="2" key="1">
    <citation type="submission" date="2021-01" db="EMBL/GenBank/DDBJ databases">
        <title>Whole genome shotgun sequence of Rugosimonospora africana NBRC 104875.</title>
        <authorList>
            <person name="Komaki H."/>
            <person name="Tamura T."/>
        </authorList>
    </citation>
    <scope>NUCLEOTIDE SEQUENCE</scope>
    <source>
        <strain evidence="2">NBRC 104875</strain>
    </source>
</reference>
<proteinExistence type="predicted"/>
<name>A0A8J3QZZ2_9ACTN</name>
<dbReference type="CDD" id="cd04301">
    <property type="entry name" value="NAT_SF"/>
    <property type="match status" value="1"/>
</dbReference>
<dbReference type="Pfam" id="PF13302">
    <property type="entry name" value="Acetyltransf_3"/>
    <property type="match status" value="1"/>
</dbReference>
<dbReference type="InterPro" id="IPR016181">
    <property type="entry name" value="Acyl_CoA_acyltransferase"/>
</dbReference>
<dbReference type="PROSITE" id="PS51186">
    <property type="entry name" value="GNAT"/>
    <property type="match status" value="1"/>
</dbReference>
<dbReference type="EMBL" id="BONZ01000073">
    <property type="protein sequence ID" value="GIH18830.1"/>
    <property type="molecule type" value="Genomic_DNA"/>
</dbReference>
<dbReference type="Gene3D" id="3.40.630.30">
    <property type="match status" value="1"/>
</dbReference>
<organism evidence="2 3">
    <name type="scientific">Rugosimonospora africana</name>
    <dbReference type="NCBI Taxonomy" id="556532"/>
    <lineage>
        <taxon>Bacteria</taxon>
        <taxon>Bacillati</taxon>
        <taxon>Actinomycetota</taxon>
        <taxon>Actinomycetes</taxon>
        <taxon>Micromonosporales</taxon>
        <taxon>Micromonosporaceae</taxon>
        <taxon>Rugosimonospora</taxon>
    </lineage>
</organism>
<dbReference type="GO" id="GO:1990189">
    <property type="term" value="F:protein N-terminal-serine acetyltransferase activity"/>
    <property type="evidence" value="ECO:0007669"/>
    <property type="project" value="TreeGrafter"/>
</dbReference>
<dbReference type="InterPro" id="IPR000182">
    <property type="entry name" value="GNAT_dom"/>
</dbReference>
<dbReference type="PANTHER" id="PTHR43441:SF10">
    <property type="entry name" value="ACETYLTRANSFERASE"/>
    <property type="match status" value="1"/>
</dbReference>
<evidence type="ECO:0000259" key="1">
    <source>
        <dbReference type="PROSITE" id="PS51186"/>
    </source>
</evidence>
<feature type="domain" description="N-acetyltransferase" evidence="1">
    <location>
        <begin position="33"/>
        <end position="203"/>
    </location>
</feature>
<dbReference type="SUPFAM" id="SSF55729">
    <property type="entry name" value="Acyl-CoA N-acyltransferases (Nat)"/>
    <property type="match status" value="1"/>
</dbReference>
<dbReference type="GO" id="GO:0008999">
    <property type="term" value="F:protein-N-terminal-alanine acetyltransferase activity"/>
    <property type="evidence" value="ECO:0007669"/>
    <property type="project" value="TreeGrafter"/>
</dbReference>
<accession>A0A8J3QZZ2</accession>
<dbReference type="InterPro" id="IPR051908">
    <property type="entry name" value="Ribosomal_N-acetyltransferase"/>
</dbReference>
<evidence type="ECO:0000313" key="3">
    <source>
        <dbReference type="Proteomes" id="UP000642748"/>
    </source>
</evidence>
<comment type="caution">
    <text evidence="2">The sequence shown here is derived from an EMBL/GenBank/DDBJ whole genome shotgun (WGS) entry which is preliminary data.</text>
</comment>
<dbReference type="GO" id="GO:0005737">
    <property type="term" value="C:cytoplasm"/>
    <property type="evidence" value="ECO:0007669"/>
    <property type="project" value="TreeGrafter"/>
</dbReference>
<dbReference type="PANTHER" id="PTHR43441">
    <property type="entry name" value="RIBOSOMAL-PROTEIN-SERINE ACETYLTRANSFERASE"/>
    <property type="match status" value="1"/>
</dbReference>
<dbReference type="AlphaFoldDB" id="A0A8J3QZZ2"/>